<dbReference type="Proteomes" id="UP001065613">
    <property type="component" value="Chromosome"/>
</dbReference>
<name>A0A977PTE9_9CYAN</name>
<protein>
    <recommendedName>
        <fullName evidence="1">vWA-MoxR associated protein N-terminal HTH domain-containing protein</fullName>
    </recommendedName>
</protein>
<dbReference type="EMBL" id="CP073041">
    <property type="protein sequence ID" value="UXE58691.1"/>
    <property type="molecule type" value="Genomic_DNA"/>
</dbReference>
<dbReference type="Pfam" id="PF26355">
    <property type="entry name" value="HTH_VMAP-M9"/>
    <property type="match status" value="1"/>
</dbReference>
<dbReference type="InterPro" id="IPR058651">
    <property type="entry name" value="HTH_VMAP-M9"/>
</dbReference>
<proteinExistence type="predicted"/>
<reference evidence="2" key="1">
    <citation type="submission" date="2021-04" db="EMBL/GenBank/DDBJ databases">
        <title>Genome sequence of Woronichinia naegeliana from Washington state freshwater lake bloom.</title>
        <authorList>
            <person name="Dreher T.W."/>
        </authorList>
    </citation>
    <scope>NUCLEOTIDE SEQUENCE</scope>
    <source>
        <strain evidence="2">WA131</strain>
    </source>
</reference>
<dbReference type="KEGG" id="wna:KA717_21950"/>
<organism evidence="2">
    <name type="scientific">Woronichinia naegeliana WA131</name>
    <dbReference type="NCBI Taxonomy" id="2824559"/>
    <lineage>
        <taxon>Bacteria</taxon>
        <taxon>Bacillati</taxon>
        <taxon>Cyanobacteriota</taxon>
        <taxon>Cyanophyceae</taxon>
        <taxon>Synechococcales</taxon>
        <taxon>Coelosphaeriaceae</taxon>
        <taxon>Woronichinia</taxon>
    </lineage>
</organism>
<accession>A0A977PTE9</accession>
<evidence type="ECO:0000259" key="1">
    <source>
        <dbReference type="Pfam" id="PF26355"/>
    </source>
</evidence>
<feature type="domain" description="vWA-MoxR associated protein N-terminal HTH" evidence="1">
    <location>
        <begin position="1"/>
        <end position="83"/>
    </location>
</feature>
<evidence type="ECO:0000313" key="2">
    <source>
        <dbReference type="EMBL" id="UXE58691.1"/>
    </source>
</evidence>
<gene>
    <name evidence="2" type="ORF">KA717_21950</name>
</gene>
<dbReference type="AlphaFoldDB" id="A0A977PTE9"/>
<sequence>MDTKELFKTLDNLVFSQTGKHLDTLQLGILKNVFNGQKYSQIAQEYNCSEGHARDKAYELWHILSETLGEELNKSNVRSAIERFTATNSNIVINPGRIGNINLCPTSLQSPENLEVNIPNNVDAENPQIENKFKQLKLETVPKLTKLGLTAEQISETLDLELSLILDTLQ</sequence>